<dbReference type="InterPro" id="IPR013087">
    <property type="entry name" value="Znf_C2H2_type"/>
</dbReference>
<evidence type="ECO:0000313" key="4">
    <source>
        <dbReference type="EnsemblMetazoa" id="XP_014252277.1"/>
    </source>
</evidence>
<reference evidence="4" key="1">
    <citation type="submission" date="2022-01" db="UniProtKB">
        <authorList>
            <consortium name="EnsemblMetazoa"/>
        </authorList>
    </citation>
    <scope>IDENTIFICATION</scope>
</reference>
<proteinExistence type="predicted"/>
<dbReference type="OMA" id="QITSHNT"/>
<dbReference type="EnsemblMetazoa" id="XM_014396792.2">
    <property type="protein sequence ID" value="XP_014252278.1"/>
    <property type="gene ID" value="LOC106668241"/>
</dbReference>
<organism evidence="4 5">
    <name type="scientific">Cimex lectularius</name>
    <name type="common">Bed bug</name>
    <name type="synonym">Acanthia lectularia</name>
    <dbReference type="NCBI Taxonomy" id="79782"/>
    <lineage>
        <taxon>Eukaryota</taxon>
        <taxon>Metazoa</taxon>
        <taxon>Ecdysozoa</taxon>
        <taxon>Arthropoda</taxon>
        <taxon>Hexapoda</taxon>
        <taxon>Insecta</taxon>
        <taxon>Pterygota</taxon>
        <taxon>Neoptera</taxon>
        <taxon>Paraneoptera</taxon>
        <taxon>Hemiptera</taxon>
        <taxon>Heteroptera</taxon>
        <taxon>Panheteroptera</taxon>
        <taxon>Cimicomorpha</taxon>
        <taxon>Cimicidae</taxon>
        <taxon>Cimex</taxon>
    </lineage>
</organism>
<dbReference type="KEGG" id="clec:106668241"/>
<feature type="region of interest" description="Disordered" evidence="2">
    <location>
        <begin position="178"/>
        <end position="234"/>
    </location>
</feature>
<evidence type="ECO:0000259" key="3">
    <source>
        <dbReference type="PROSITE" id="PS50157"/>
    </source>
</evidence>
<sequence length="359" mass="39714">MAKQVQSGLANGTEGLVCFVCDVGVIGRYYLLANCRTQTSKVRLIEKLGHLVGDDYMVVISQDDIICRGCATMINSLDRLEKELGSLRSMVLRYLEKKYDLEEGELVNTRSNPNVGKGKEGKADILSTDFQSRKRKAISGEVDPDQLKDTKDVTWLQCDRCKYTTHYNAYMVHHVRGHSKEKSVPTSQANQVSTQQSVEEKQNGTEKQIVRMQALDEQPSSVAVEPEEKKDSMVSEGAETVEMIAAEIGQEFADESAVNSVEPQMLQMTVGGETKQMTLQAVEGEDGANTLCMVDENGIILQKVEQAEDGTLYVQMPDNSDPTKQVLSVAEDGSVHMVEVLWDEMVNADEGEGHSMVSF</sequence>
<dbReference type="EnsemblMetazoa" id="XM_014396791.2">
    <property type="protein sequence ID" value="XP_014252277.1"/>
    <property type="gene ID" value="LOC106668241"/>
</dbReference>
<evidence type="ECO:0000256" key="2">
    <source>
        <dbReference type="SAM" id="MobiDB-lite"/>
    </source>
</evidence>
<dbReference type="GO" id="GO:0008270">
    <property type="term" value="F:zinc ion binding"/>
    <property type="evidence" value="ECO:0007669"/>
    <property type="project" value="UniProtKB-KW"/>
</dbReference>
<keyword evidence="1" id="KW-0862">Zinc</keyword>
<accession>A0A8I6RY48</accession>
<feature type="domain" description="C2H2-type" evidence="3">
    <location>
        <begin position="156"/>
        <end position="183"/>
    </location>
</feature>
<dbReference type="AlphaFoldDB" id="A0A8I6RY48"/>
<gene>
    <name evidence="4" type="primary">106668241</name>
</gene>
<keyword evidence="1" id="KW-0479">Metal-binding</keyword>
<dbReference type="Proteomes" id="UP000494040">
    <property type="component" value="Unassembled WGS sequence"/>
</dbReference>
<feature type="compositionally biased region" description="Polar residues" evidence="2">
    <location>
        <begin position="184"/>
        <end position="197"/>
    </location>
</feature>
<dbReference type="PROSITE" id="PS50157">
    <property type="entry name" value="ZINC_FINGER_C2H2_2"/>
    <property type="match status" value="1"/>
</dbReference>
<protein>
    <recommendedName>
        <fullName evidence="3">C2H2-type domain-containing protein</fullName>
    </recommendedName>
</protein>
<evidence type="ECO:0000313" key="5">
    <source>
        <dbReference type="Proteomes" id="UP000494040"/>
    </source>
</evidence>
<evidence type="ECO:0000256" key="1">
    <source>
        <dbReference type="PROSITE-ProRule" id="PRU00042"/>
    </source>
</evidence>
<dbReference type="OrthoDB" id="8184392at2759"/>
<keyword evidence="5" id="KW-1185">Reference proteome</keyword>
<keyword evidence="1" id="KW-0863">Zinc-finger</keyword>
<name>A0A8I6RY48_CIMLE</name>